<evidence type="ECO:0000256" key="1">
    <source>
        <dbReference type="ARBA" id="ARBA00022884"/>
    </source>
</evidence>
<proteinExistence type="predicted"/>
<dbReference type="FunCoup" id="A0A6I9S9A4">
    <property type="interactions" value="5"/>
</dbReference>
<dbReference type="InterPro" id="IPR000504">
    <property type="entry name" value="RRM_dom"/>
</dbReference>
<name>A0A6I9S9A4_ELAGV</name>
<evidence type="ECO:0000313" key="5">
    <source>
        <dbReference type="Proteomes" id="UP000504607"/>
    </source>
</evidence>
<feature type="domain" description="RRM" evidence="4">
    <location>
        <begin position="202"/>
        <end position="282"/>
    </location>
</feature>
<gene>
    <name evidence="6" type="primary">LOC105058188</name>
</gene>
<dbReference type="CDD" id="cd21039">
    <property type="entry name" value="NURR"/>
    <property type="match status" value="1"/>
</dbReference>
<feature type="compositionally biased region" description="Basic and acidic residues" evidence="3">
    <location>
        <begin position="282"/>
        <end position="329"/>
    </location>
</feature>
<dbReference type="SUPFAM" id="SSF54928">
    <property type="entry name" value="RNA-binding domain, RBD"/>
    <property type="match status" value="2"/>
</dbReference>
<evidence type="ECO:0000313" key="6">
    <source>
        <dbReference type="RefSeq" id="XP_010939344.1"/>
    </source>
</evidence>
<reference evidence="6" key="1">
    <citation type="submission" date="2025-08" db="UniProtKB">
        <authorList>
            <consortium name="RefSeq"/>
        </authorList>
    </citation>
    <scope>IDENTIFICATION</scope>
</reference>
<evidence type="ECO:0000256" key="3">
    <source>
        <dbReference type="SAM" id="MobiDB-lite"/>
    </source>
</evidence>
<dbReference type="InParanoid" id="A0A6I9S9A4"/>
<dbReference type="Gene3D" id="3.30.70.330">
    <property type="match status" value="3"/>
</dbReference>
<accession>A0A6I9S9A4</accession>
<keyword evidence="5" id="KW-1185">Reference proteome</keyword>
<dbReference type="OrthoDB" id="3800936at2759"/>
<feature type="compositionally biased region" description="Basic and acidic residues" evidence="3">
    <location>
        <begin position="516"/>
        <end position="526"/>
    </location>
</feature>
<dbReference type="KEGG" id="egu:105058188"/>
<sequence>MRQVKNTSAGASNGQERLGKGSEIFVGGLPRSTTENMIRELFSPYGEIFELRMMKDHNGNSKGFCFVRFATKEAAFKARKEKDGAMLQGKKIGVALSSDQDSLFFGNLRKDWSSEEFNKLVHQAFKDVVSVDLAMPPSSGDSGKKQLNRGFAFVQFFSHAAAARAYRLGSKPDFLLAGNWHPVIDWAEKEPEIDPEEMAKIKVAFVGNLPTNTDEEYLKKLFEPLGKVERVALSRKGHFPVGFVHFASRSELDNAIKKMDGKTVQGPHKGPSFKIQVTVARPVEKDRKRVHDETKSEPVNKSRDRPDSSRDRPTHDSSDHKSKAPRLDDPVSDSADPYEAAVISLPSAVKERLLRVLRLGIATRYDLDIRCITSLKELPESAAIAVLDQFMLSGGDKRDKGVYFASLVSRHQVGKFGSGWNTSHLPRKSSDYAPKDNELHNLRAPLHVQAVDRSAARHGSYTSSPGLYPYSSSLYDDPLSSRSSVGKLGEVPAYRAPVSSNFRHGTGIGSGSFHASAERPTERPQIKFDPFTGQPYKFDPFTGEPIQPDLHPRRSASLI</sequence>
<evidence type="ECO:0000256" key="2">
    <source>
        <dbReference type="PROSITE-ProRule" id="PRU00176"/>
    </source>
</evidence>
<dbReference type="GO" id="GO:0003723">
    <property type="term" value="F:RNA binding"/>
    <property type="evidence" value="ECO:0007669"/>
    <property type="project" value="UniProtKB-UniRule"/>
</dbReference>
<dbReference type="CDD" id="cd00590">
    <property type="entry name" value="RRM_SF"/>
    <property type="match status" value="1"/>
</dbReference>
<dbReference type="Pfam" id="PF00076">
    <property type="entry name" value="RRM_1"/>
    <property type="match status" value="2"/>
</dbReference>
<dbReference type="InterPro" id="IPR012677">
    <property type="entry name" value="Nucleotide-bd_a/b_plait_sf"/>
</dbReference>
<dbReference type="Proteomes" id="UP000504607">
    <property type="component" value="Chromosome 1"/>
</dbReference>
<dbReference type="PROSITE" id="PS50102">
    <property type="entry name" value="RRM"/>
    <property type="match status" value="3"/>
</dbReference>
<dbReference type="Pfam" id="PF18360">
    <property type="entry name" value="hnRNP_Q_AcD"/>
    <property type="match status" value="1"/>
</dbReference>
<dbReference type="RefSeq" id="XP_010939344.1">
    <property type="nucleotide sequence ID" value="XM_010941042.3"/>
</dbReference>
<keyword evidence="1 2" id="KW-0694">RNA-binding</keyword>
<protein>
    <submittedName>
        <fullName evidence="6">Probable RNA-binding protein 46</fullName>
    </submittedName>
</protein>
<dbReference type="AlphaFoldDB" id="A0A6I9S9A4"/>
<feature type="region of interest" description="Disordered" evidence="3">
    <location>
        <begin position="505"/>
        <end position="530"/>
    </location>
</feature>
<feature type="domain" description="RRM" evidence="4">
    <location>
        <begin position="101"/>
        <end position="208"/>
    </location>
</feature>
<dbReference type="SMART" id="SM00360">
    <property type="entry name" value="RRM"/>
    <property type="match status" value="3"/>
</dbReference>
<dbReference type="GeneID" id="105058188"/>
<evidence type="ECO:0000259" key="4">
    <source>
        <dbReference type="PROSITE" id="PS50102"/>
    </source>
</evidence>
<feature type="domain" description="RRM" evidence="4">
    <location>
        <begin position="22"/>
        <end position="99"/>
    </location>
</feature>
<dbReference type="PANTHER" id="PTHR21245">
    <property type="entry name" value="HETEROGENEOUS NUCLEAR RIBONUCLEOPROTEIN"/>
    <property type="match status" value="1"/>
</dbReference>
<feature type="region of interest" description="Disordered" evidence="3">
    <location>
        <begin position="540"/>
        <end position="559"/>
    </location>
</feature>
<dbReference type="InterPro" id="IPR041337">
    <property type="entry name" value="hnRNP_Q_AcD"/>
</dbReference>
<feature type="region of interest" description="Disordered" evidence="3">
    <location>
        <begin position="261"/>
        <end position="333"/>
    </location>
</feature>
<dbReference type="InterPro" id="IPR035979">
    <property type="entry name" value="RBD_domain_sf"/>
</dbReference>
<organism evidence="5 6">
    <name type="scientific">Elaeis guineensis var. tenera</name>
    <name type="common">Oil palm</name>
    <dbReference type="NCBI Taxonomy" id="51953"/>
    <lineage>
        <taxon>Eukaryota</taxon>
        <taxon>Viridiplantae</taxon>
        <taxon>Streptophyta</taxon>
        <taxon>Embryophyta</taxon>
        <taxon>Tracheophyta</taxon>
        <taxon>Spermatophyta</taxon>
        <taxon>Magnoliopsida</taxon>
        <taxon>Liliopsida</taxon>
        <taxon>Arecaceae</taxon>
        <taxon>Arecoideae</taxon>
        <taxon>Cocoseae</taxon>
        <taxon>Elaeidinae</taxon>
        <taxon>Elaeis</taxon>
    </lineage>
</organism>